<protein>
    <submittedName>
        <fullName evidence="3">FAD binding domain-containing protein</fullName>
    </submittedName>
</protein>
<keyword evidence="2" id="KW-0503">Monooxygenase</keyword>
<evidence type="ECO:0000313" key="3">
    <source>
        <dbReference type="EMBL" id="KAF6831347.1"/>
    </source>
</evidence>
<evidence type="ECO:0000313" key="4">
    <source>
        <dbReference type="Proteomes" id="UP000654918"/>
    </source>
</evidence>
<dbReference type="PANTHER" id="PTHR47356">
    <property type="entry name" value="FAD-DEPENDENT MONOOXYGENASE ASQG-RELATED"/>
    <property type="match status" value="1"/>
</dbReference>
<reference evidence="3" key="1">
    <citation type="journal article" date="2020" name="Phytopathology">
        <title>Genome Sequence Resources of Colletotrichum truncatum, C. plurivorum, C. musicola, and C. sojae: Four Species Pathogenic to Soybean (Glycine max).</title>
        <authorList>
            <person name="Rogerio F."/>
            <person name="Boufleur T.R."/>
            <person name="Ciampi-Guillardi M."/>
            <person name="Sukno S.A."/>
            <person name="Thon M.R."/>
            <person name="Massola Junior N.S."/>
            <person name="Baroncelli R."/>
        </authorList>
    </citation>
    <scope>NUCLEOTIDE SEQUENCE</scope>
    <source>
        <strain evidence="3">LFN00145</strain>
    </source>
</reference>
<dbReference type="InterPro" id="IPR050562">
    <property type="entry name" value="FAD_mOase_fung"/>
</dbReference>
<dbReference type="AlphaFoldDB" id="A0A8H6NF77"/>
<dbReference type="PANTHER" id="PTHR47356:SF2">
    <property type="entry name" value="FAD-BINDING DOMAIN-CONTAINING PROTEIN-RELATED"/>
    <property type="match status" value="1"/>
</dbReference>
<comment type="caution">
    <text evidence="3">The sequence shown here is derived from an EMBL/GenBank/DDBJ whole genome shotgun (WGS) entry which is preliminary data.</text>
</comment>
<keyword evidence="2" id="KW-0560">Oxidoreductase</keyword>
<gene>
    <name evidence="3" type="ORF">CPLU01_06766</name>
</gene>
<keyword evidence="4" id="KW-1185">Reference proteome</keyword>
<dbReference type="InterPro" id="IPR036188">
    <property type="entry name" value="FAD/NAD-bd_sf"/>
</dbReference>
<dbReference type="Proteomes" id="UP000654918">
    <property type="component" value="Unassembled WGS sequence"/>
</dbReference>
<name>A0A8H6NF77_9PEZI</name>
<proteinExistence type="predicted"/>
<sequence>MTSFSNRGPDGREFMVGSFFDTISNKYCSSLAGLSANDTLPDKSKVFENARVVDVIKENGGVHAILADGTVHAGDVIVGFNGVHSAVRALIWDKAAKQSPGLSETLSLETIVWNLYVCLHVEPT</sequence>
<dbReference type="SUPFAM" id="SSF51905">
    <property type="entry name" value="FAD/NAD(P)-binding domain"/>
    <property type="match status" value="1"/>
</dbReference>
<dbReference type="EMBL" id="WIGO01000082">
    <property type="protein sequence ID" value="KAF6831347.1"/>
    <property type="molecule type" value="Genomic_DNA"/>
</dbReference>
<evidence type="ECO:0000256" key="1">
    <source>
        <dbReference type="ARBA" id="ARBA00001974"/>
    </source>
</evidence>
<comment type="cofactor">
    <cofactor evidence="1">
        <name>FAD</name>
        <dbReference type="ChEBI" id="CHEBI:57692"/>
    </cofactor>
</comment>
<organism evidence="3 4">
    <name type="scientific">Colletotrichum plurivorum</name>
    <dbReference type="NCBI Taxonomy" id="2175906"/>
    <lineage>
        <taxon>Eukaryota</taxon>
        <taxon>Fungi</taxon>
        <taxon>Dikarya</taxon>
        <taxon>Ascomycota</taxon>
        <taxon>Pezizomycotina</taxon>
        <taxon>Sordariomycetes</taxon>
        <taxon>Hypocreomycetidae</taxon>
        <taxon>Glomerellales</taxon>
        <taxon>Glomerellaceae</taxon>
        <taxon>Colletotrichum</taxon>
        <taxon>Colletotrichum orchidearum species complex</taxon>
    </lineage>
</organism>
<evidence type="ECO:0000256" key="2">
    <source>
        <dbReference type="ARBA" id="ARBA00023033"/>
    </source>
</evidence>
<dbReference type="GO" id="GO:0004497">
    <property type="term" value="F:monooxygenase activity"/>
    <property type="evidence" value="ECO:0007669"/>
    <property type="project" value="UniProtKB-KW"/>
</dbReference>
<accession>A0A8H6NF77</accession>
<dbReference type="Gene3D" id="3.50.50.60">
    <property type="entry name" value="FAD/NAD(P)-binding domain"/>
    <property type="match status" value="1"/>
</dbReference>